<dbReference type="EMBL" id="JACHIL010000005">
    <property type="protein sequence ID" value="MBB5092191.1"/>
    <property type="molecule type" value="Genomic_DNA"/>
</dbReference>
<dbReference type="PANTHER" id="PTHR30349">
    <property type="entry name" value="PHAGE INTEGRASE-RELATED"/>
    <property type="match status" value="1"/>
</dbReference>
<dbReference type="PANTHER" id="PTHR30349:SF41">
    <property type="entry name" value="INTEGRASE_RECOMBINASE PROTEIN MJ0367-RELATED"/>
    <property type="match status" value="1"/>
</dbReference>
<accession>A0A7W8EQR8</accession>
<dbReference type="SUPFAM" id="SSF56349">
    <property type="entry name" value="DNA breaking-rejoining enzymes"/>
    <property type="match status" value="1"/>
</dbReference>
<dbReference type="InterPro" id="IPR050090">
    <property type="entry name" value="Tyrosine_recombinase_XerCD"/>
</dbReference>
<protein>
    <submittedName>
        <fullName evidence="7">Integrase</fullName>
    </submittedName>
</protein>
<evidence type="ECO:0000259" key="6">
    <source>
        <dbReference type="Pfam" id="PF20172"/>
    </source>
</evidence>
<evidence type="ECO:0000313" key="7">
    <source>
        <dbReference type="EMBL" id="MBB5092191.1"/>
    </source>
</evidence>
<dbReference type="Proteomes" id="UP000531231">
    <property type="component" value="Unassembled WGS sequence"/>
</dbReference>
<dbReference type="InterPro" id="IPR013762">
    <property type="entry name" value="Integrase-like_cat_sf"/>
</dbReference>
<comment type="similarity">
    <text evidence="1">Belongs to the 'phage' integrase family.</text>
</comment>
<keyword evidence="4" id="KW-0233">DNA recombination</keyword>
<sequence length="452" mass="52255">MKKYSPDIPHLYVRRKTFVFRLVIPVHLRSLAGKSEFKASLKTKDLSVAMKQYGEVEPYYQSLMEKLRNGEDLTNYSELSYEELMRIAQVTGRIYKPLDQLIQNPAQLIQTHSEWTKAGKPKGREFSSYFGTAEATMKLSNLVAFYEDDQVHVLSSLNDRERSKKLTPLKNAVTQLMSFLEKDIDLPSLDRQQARNFHRHLKNKIATQEIKANTASKYITHLRVLIKTYKNAHDDETETVFDGLNFKAQENARPPFTIDFLNERWFKKDAFTQLNPCAKALLFAVIDTGCSFKELCGLDPEKDIRLNVAIPHIIIQGNEHRQLKTTHRKRTIPLTGYSLQAFKTFPMGFTQYATDNGPSNASGLINKYMQNNGLLETDKHSVYSLRHTFKDRLRKHGIPEELQHDLMGHKDQGMGSHYGNGYPLEETVTYLQRMSADWKYLSLNDKENRLPR</sequence>
<keyword evidence="2" id="KW-0229">DNA integration</keyword>
<comment type="caution">
    <text evidence="7">The sequence shown here is derived from an EMBL/GenBank/DDBJ whole genome shotgun (WGS) entry which is preliminary data.</text>
</comment>
<feature type="domain" description="DUF6538" evidence="6">
    <location>
        <begin position="10"/>
        <end position="57"/>
    </location>
</feature>
<evidence type="ECO:0000313" key="8">
    <source>
        <dbReference type="Proteomes" id="UP000531231"/>
    </source>
</evidence>
<proteinExistence type="inferred from homology"/>
<dbReference type="AlphaFoldDB" id="A0A7W8EQR8"/>
<dbReference type="GO" id="GO:0003677">
    <property type="term" value="F:DNA binding"/>
    <property type="evidence" value="ECO:0007669"/>
    <property type="project" value="UniProtKB-KW"/>
</dbReference>
<dbReference type="GO" id="GO:0006310">
    <property type="term" value="P:DNA recombination"/>
    <property type="evidence" value="ECO:0007669"/>
    <property type="project" value="UniProtKB-KW"/>
</dbReference>
<dbReference type="GO" id="GO:0015074">
    <property type="term" value="P:DNA integration"/>
    <property type="evidence" value="ECO:0007669"/>
    <property type="project" value="UniProtKB-KW"/>
</dbReference>
<dbReference type="InterPro" id="IPR025269">
    <property type="entry name" value="SAM-like_dom"/>
</dbReference>
<name>A0A7W8EQR8_9HYPH</name>
<dbReference type="InterPro" id="IPR046668">
    <property type="entry name" value="DUF6538"/>
</dbReference>
<dbReference type="Gene3D" id="1.10.443.10">
    <property type="entry name" value="Intergrase catalytic core"/>
    <property type="match status" value="1"/>
</dbReference>
<evidence type="ECO:0000256" key="4">
    <source>
        <dbReference type="ARBA" id="ARBA00023172"/>
    </source>
</evidence>
<evidence type="ECO:0000259" key="5">
    <source>
        <dbReference type="Pfam" id="PF13102"/>
    </source>
</evidence>
<reference evidence="7 8" key="1">
    <citation type="submission" date="2020-08" db="EMBL/GenBank/DDBJ databases">
        <title>Genomic Encyclopedia of Type Strains, Phase IV (KMG-IV): sequencing the most valuable type-strain genomes for metagenomic binning, comparative biology and taxonomic classification.</title>
        <authorList>
            <person name="Goeker M."/>
        </authorList>
    </citation>
    <scope>NUCLEOTIDE SEQUENCE [LARGE SCALE GENOMIC DNA]</scope>
    <source>
        <strain evidence="7 8">DSM 25620</strain>
    </source>
</reference>
<evidence type="ECO:0000256" key="3">
    <source>
        <dbReference type="ARBA" id="ARBA00023125"/>
    </source>
</evidence>
<keyword evidence="8" id="KW-1185">Reference proteome</keyword>
<keyword evidence="3" id="KW-0238">DNA-binding</keyword>
<dbReference type="Pfam" id="PF13102">
    <property type="entry name" value="Phage_int_SAM_5"/>
    <property type="match status" value="1"/>
</dbReference>
<dbReference type="RefSeq" id="WP_151160138.1">
    <property type="nucleotide sequence ID" value="NZ_JACHIL010000005.1"/>
</dbReference>
<evidence type="ECO:0000256" key="1">
    <source>
        <dbReference type="ARBA" id="ARBA00008857"/>
    </source>
</evidence>
<dbReference type="Pfam" id="PF20172">
    <property type="entry name" value="DUF6538"/>
    <property type="match status" value="1"/>
</dbReference>
<evidence type="ECO:0000256" key="2">
    <source>
        <dbReference type="ARBA" id="ARBA00022908"/>
    </source>
</evidence>
<organism evidence="7 8">
    <name type="scientific">Pseudochrobactrum saccharolyticum</name>
    <dbReference type="NCBI Taxonomy" id="354352"/>
    <lineage>
        <taxon>Bacteria</taxon>
        <taxon>Pseudomonadati</taxon>
        <taxon>Pseudomonadota</taxon>
        <taxon>Alphaproteobacteria</taxon>
        <taxon>Hyphomicrobiales</taxon>
        <taxon>Brucellaceae</taxon>
        <taxon>Pseudochrobactrum</taxon>
    </lineage>
</organism>
<feature type="domain" description="Phage integrase SAM-like" evidence="5">
    <location>
        <begin position="157"/>
        <end position="227"/>
    </location>
</feature>
<gene>
    <name evidence="7" type="ORF">HNQ68_002745</name>
</gene>
<dbReference type="InterPro" id="IPR011010">
    <property type="entry name" value="DNA_brk_join_enz"/>
</dbReference>